<dbReference type="SUPFAM" id="SSF74650">
    <property type="entry name" value="Galactose mutarotase-like"/>
    <property type="match status" value="1"/>
</dbReference>
<evidence type="ECO:0000313" key="1">
    <source>
        <dbReference type="EMBL" id="EQD31586.1"/>
    </source>
</evidence>
<dbReference type="GO" id="GO:0005975">
    <property type="term" value="P:carbohydrate metabolic process"/>
    <property type="evidence" value="ECO:0007669"/>
    <property type="project" value="InterPro"/>
</dbReference>
<dbReference type="Pfam" id="PF01263">
    <property type="entry name" value="Aldose_epim"/>
    <property type="match status" value="1"/>
</dbReference>
<organism evidence="1">
    <name type="scientific">mine drainage metagenome</name>
    <dbReference type="NCBI Taxonomy" id="410659"/>
    <lineage>
        <taxon>unclassified sequences</taxon>
        <taxon>metagenomes</taxon>
        <taxon>ecological metagenomes</taxon>
    </lineage>
</organism>
<dbReference type="AlphaFoldDB" id="T0Y8W8"/>
<dbReference type="GO" id="GO:0004034">
    <property type="term" value="F:aldose 1-epimerase activity"/>
    <property type="evidence" value="ECO:0007669"/>
    <property type="project" value="UniProtKB-EC"/>
</dbReference>
<dbReference type="GO" id="GO:0030246">
    <property type="term" value="F:carbohydrate binding"/>
    <property type="evidence" value="ECO:0007669"/>
    <property type="project" value="InterPro"/>
</dbReference>
<dbReference type="InterPro" id="IPR014718">
    <property type="entry name" value="GH-type_carb-bd"/>
</dbReference>
<dbReference type="EMBL" id="AUZY01012070">
    <property type="protein sequence ID" value="EQD31586.1"/>
    <property type="molecule type" value="Genomic_DNA"/>
</dbReference>
<proteinExistence type="predicted"/>
<gene>
    <name evidence="1" type="ORF">B1B_18055</name>
</gene>
<reference evidence="1" key="2">
    <citation type="journal article" date="2014" name="ISME J.">
        <title>Microbial stratification in low pH oxic and suboxic macroscopic growths along an acid mine drainage.</title>
        <authorList>
            <person name="Mendez-Garcia C."/>
            <person name="Mesa V."/>
            <person name="Sprenger R.R."/>
            <person name="Richter M."/>
            <person name="Diez M.S."/>
            <person name="Solano J."/>
            <person name="Bargiela R."/>
            <person name="Golyshina O.V."/>
            <person name="Manteca A."/>
            <person name="Ramos J.L."/>
            <person name="Gallego J.R."/>
            <person name="Llorente I."/>
            <person name="Martins Dos Santos V.A."/>
            <person name="Jensen O.N."/>
            <person name="Pelaez A.I."/>
            <person name="Sanchez J."/>
            <person name="Ferrer M."/>
        </authorList>
    </citation>
    <scope>NUCLEOTIDE SEQUENCE</scope>
</reference>
<keyword evidence="1" id="KW-0413">Isomerase</keyword>
<sequence>MTEHKLLNVSLAAACIALLGATGQAFGAQAQRGVFGTLANGKRIDSVELTSAAGIRVRIITLGARIQSIYTPDRKGKLGDIVLGFSNPQAYVKYGNYF</sequence>
<dbReference type="InterPro" id="IPR008183">
    <property type="entry name" value="Aldose_1/G6P_1-epimerase"/>
</dbReference>
<protein>
    <submittedName>
        <fullName evidence="1">Aldose 1-epimerase</fullName>
        <ecNumber evidence="1">5.1.3.3</ecNumber>
    </submittedName>
</protein>
<dbReference type="EC" id="5.1.3.3" evidence="1"/>
<dbReference type="InterPro" id="IPR011013">
    <property type="entry name" value="Gal_mutarotase_sf_dom"/>
</dbReference>
<reference evidence="1" key="1">
    <citation type="submission" date="2013-08" db="EMBL/GenBank/DDBJ databases">
        <authorList>
            <person name="Mendez C."/>
            <person name="Richter M."/>
            <person name="Ferrer M."/>
            <person name="Sanchez J."/>
        </authorList>
    </citation>
    <scope>NUCLEOTIDE SEQUENCE</scope>
</reference>
<dbReference type="Gene3D" id="2.70.98.10">
    <property type="match status" value="1"/>
</dbReference>
<name>T0Y8W8_9ZZZZ</name>
<comment type="caution">
    <text evidence="1">The sequence shown here is derived from an EMBL/GenBank/DDBJ whole genome shotgun (WGS) entry which is preliminary data.</text>
</comment>
<feature type="non-terminal residue" evidence="1">
    <location>
        <position position="98"/>
    </location>
</feature>
<accession>T0Y8W8</accession>